<dbReference type="Proteomes" id="UP001633002">
    <property type="component" value="Unassembled WGS sequence"/>
</dbReference>
<proteinExistence type="predicted"/>
<comment type="caution">
    <text evidence="2">The sequence shown here is derived from an EMBL/GenBank/DDBJ whole genome shotgun (WGS) entry which is preliminary data.</text>
</comment>
<dbReference type="Gene3D" id="3.60.10.10">
    <property type="entry name" value="Endonuclease/exonuclease/phosphatase"/>
    <property type="match status" value="1"/>
</dbReference>
<name>A0ABD3GUA6_9MARC</name>
<accession>A0ABD3GUA6</accession>
<feature type="coiled-coil region" evidence="1">
    <location>
        <begin position="258"/>
        <end position="308"/>
    </location>
</feature>
<keyword evidence="1" id="KW-0175">Coiled coil</keyword>
<protein>
    <submittedName>
        <fullName evidence="2">Uncharacterized protein</fullName>
    </submittedName>
</protein>
<gene>
    <name evidence="2" type="ORF">R1sor_024327</name>
</gene>
<evidence type="ECO:0000313" key="3">
    <source>
        <dbReference type="Proteomes" id="UP001633002"/>
    </source>
</evidence>
<dbReference type="AlphaFoldDB" id="A0ABD3GUA6"/>
<dbReference type="InterPro" id="IPR036691">
    <property type="entry name" value="Endo/exonu/phosph_ase_sf"/>
</dbReference>
<reference evidence="2 3" key="1">
    <citation type="submission" date="2024-09" db="EMBL/GenBank/DDBJ databases">
        <title>Chromosome-scale assembly of Riccia sorocarpa.</title>
        <authorList>
            <person name="Paukszto L."/>
        </authorList>
    </citation>
    <scope>NUCLEOTIDE SEQUENCE [LARGE SCALE GENOMIC DNA]</scope>
    <source>
        <strain evidence="2">LP-2024</strain>
        <tissue evidence="2">Aerial parts of the thallus</tissue>
    </source>
</reference>
<sequence length="545" mass="62913">MSAAGGLVAGSSSLARAEGRGGCALLINARLRVSETGTSGFGGAAWANVHVATGTIKVASIHAPNVREERITYWEWWDRQIEGEDCIVAGDFKNVELPDDSKGKSALIRGTEERASKTFKYRAELVDAYVAAVKTTGGPFTRMAFCGQRYDQARLDRFYLSNDGEWCECIHAVNHHSEQTLSDHIPVSLQLQLVHDDNKNWRPKSYFKMSTHLVKRPGIIEKFEEAWGEHPYCRSTQKQWDLGWGRLRQILKEEKAIIEKEDHGFQDLRREVEELRLQMEEEGLEGGNKDLHTDLQRKEAELREQDLREAQAWKCRSKEKWLKEGEAPSRYFYTKLKAKFSRERIAVLEREDGSRITGHHEILMEIEGYYKKPYTREEETEDTRQARHRILQKITKKISTLEDVTIYAESTEQERISLEAYLAMKGTYLTMEETDDVERDPHQMLKVMDWGLSRAGENLAYLLLVLSIIQHNWGERNEKQFTGRVSRLPPGRIIDEVQQELQVIRMAKSGNEDWEQSLQAAADSIKEWHESLSRRRPKTQMTLKS</sequence>
<dbReference type="EMBL" id="JBJQOH010000007">
    <property type="protein sequence ID" value="KAL3681371.1"/>
    <property type="molecule type" value="Genomic_DNA"/>
</dbReference>
<evidence type="ECO:0000313" key="2">
    <source>
        <dbReference type="EMBL" id="KAL3681371.1"/>
    </source>
</evidence>
<organism evidence="2 3">
    <name type="scientific">Riccia sorocarpa</name>
    <dbReference type="NCBI Taxonomy" id="122646"/>
    <lineage>
        <taxon>Eukaryota</taxon>
        <taxon>Viridiplantae</taxon>
        <taxon>Streptophyta</taxon>
        <taxon>Embryophyta</taxon>
        <taxon>Marchantiophyta</taxon>
        <taxon>Marchantiopsida</taxon>
        <taxon>Marchantiidae</taxon>
        <taxon>Marchantiales</taxon>
        <taxon>Ricciaceae</taxon>
        <taxon>Riccia</taxon>
    </lineage>
</organism>
<keyword evidence="3" id="KW-1185">Reference proteome</keyword>
<evidence type="ECO:0000256" key="1">
    <source>
        <dbReference type="SAM" id="Coils"/>
    </source>
</evidence>
<dbReference type="SUPFAM" id="SSF56219">
    <property type="entry name" value="DNase I-like"/>
    <property type="match status" value="1"/>
</dbReference>